<dbReference type="VEuPathDB" id="TrichDB:TVAG_100660"/>
<protein>
    <submittedName>
        <fullName evidence="1">Uncharacterized protein</fullName>
    </submittedName>
</protein>
<dbReference type="InParanoid" id="A2ENP3"/>
<accession>A2ENP3</accession>
<reference evidence="1" key="1">
    <citation type="submission" date="2006-10" db="EMBL/GenBank/DDBJ databases">
        <authorList>
            <person name="Amadeo P."/>
            <person name="Zhao Q."/>
            <person name="Wortman J."/>
            <person name="Fraser-Liggett C."/>
            <person name="Carlton J."/>
        </authorList>
    </citation>
    <scope>NUCLEOTIDE SEQUENCE</scope>
    <source>
        <strain evidence="1">G3</strain>
    </source>
</reference>
<keyword evidence="2" id="KW-1185">Reference proteome</keyword>
<reference evidence="1" key="2">
    <citation type="journal article" date="2007" name="Science">
        <title>Draft genome sequence of the sexually transmitted pathogen Trichomonas vaginalis.</title>
        <authorList>
            <person name="Carlton J.M."/>
            <person name="Hirt R.P."/>
            <person name="Silva J.C."/>
            <person name="Delcher A.L."/>
            <person name="Schatz M."/>
            <person name="Zhao Q."/>
            <person name="Wortman J.R."/>
            <person name="Bidwell S.L."/>
            <person name="Alsmark U.C.M."/>
            <person name="Besteiro S."/>
            <person name="Sicheritz-Ponten T."/>
            <person name="Noel C.J."/>
            <person name="Dacks J.B."/>
            <person name="Foster P.G."/>
            <person name="Simillion C."/>
            <person name="Van de Peer Y."/>
            <person name="Miranda-Saavedra D."/>
            <person name="Barton G.J."/>
            <person name="Westrop G.D."/>
            <person name="Mueller S."/>
            <person name="Dessi D."/>
            <person name="Fiori P.L."/>
            <person name="Ren Q."/>
            <person name="Paulsen I."/>
            <person name="Zhang H."/>
            <person name="Bastida-Corcuera F.D."/>
            <person name="Simoes-Barbosa A."/>
            <person name="Brown M.T."/>
            <person name="Hayes R.D."/>
            <person name="Mukherjee M."/>
            <person name="Okumura C.Y."/>
            <person name="Schneider R."/>
            <person name="Smith A.J."/>
            <person name="Vanacova S."/>
            <person name="Villalvazo M."/>
            <person name="Haas B.J."/>
            <person name="Pertea M."/>
            <person name="Feldblyum T.V."/>
            <person name="Utterback T.R."/>
            <person name="Shu C.L."/>
            <person name="Osoegawa K."/>
            <person name="de Jong P.J."/>
            <person name="Hrdy I."/>
            <person name="Horvathova L."/>
            <person name="Zubacova Z."/>
            <person name="Dolezal P."/>
            <person name="Malik S.B."/>
            <person name="Logsdon J.M. Jr."/>
            <person name="Henze K."/>
            <person name="Gupta A."/>
            <person name="Wang C.C."/>
            <person name="Dunne R.L."/>
            <person name="Upcroft J.A."/>
            <person name="Upcroft P."/>
            <person name="White O."/>
            <person name="Salzberg S.L."/>
            <person name="Tang P."/>
            <person name="Chiu C.-H."/>
            <person name="Lee Y.-S."/>
            <person name="Embley T.M."/>
            <person name="Coombs G.H."/>
            <person name="Mottram J.C."/>
            <person name="Tachezy J."/>
            <person name="Fraser-Liggett C.M."/>
            <person name="Johnson P.J."/>
        </authorList>
    </citation>
    <scope>NUCLEOTIDE SEQUENCE [LARGE SCALE GENOMIC DNA]</scope>
    <source>
        <strain evidence="1">G3</strain>
    </source>
</reference>
<evidence type="ECO:0000313" key="1">
    <source>
        <dbReference type="EMBL" id="EAY05743.1"/>
    </source>
</evidence>
<sequence length="252" mass="29324">MLDKSLNSYSLYIFLSGNSCINILANFLDNGIFEIDDKSNEFLDLFHIASELKIDAILNYYHKNVQVSNELSLKNVIDFYEKAISSGDKKKQKNCIDFIAKNFQKLDQSALKILMLHHGFDFCERILTNELLQVNSEDDICSFIVSLCQKNHNFTDLLHYIHLEFCKPETKDMVYNFGRDNNLQSVLYEVFYKTIRNRERKPLEISEQFYQNIDTITTLPDINMKSSSAQLGNLSMINKPNSDFVTFDEEKS</sequence>
<name>A2ENP3_TRIV3</name>
<organism evidence="1 2">
    <name type="scientific">Trichomonas vaginalis (strain ATCC PRA-98 / G3)</name>
    <dbReference type="NCBI Taxonomy" id="412133"/>
    <lineage>
        <taxon>Eukaryota</taxon>
        <taxon>Metamonada</taxon>
        <taxon>Parabasalia</taxon>
        <taxon>Trichomonadida</taxon>
        <taxon>Trichomonadidae</taxon>
        <taxon>Trichomonas</taxon>
    </lineage>
</organism>
<dbReference type="InterPro" id="IPR011333">
    <property type="entry name" value="SKP1/BTB/POZ_sf"/>
</dbReference>
<evidence type="ECO:0000313" key="2">
    <source>
        <dbReference type="Proteomes" id="UP000001542"/>
    </source>
</evidence>
<dbReference type="Proteomes" id="UP000001542">
    <property type="component" value="Unassembled WGS sequence"/>
</dbReference>
<dbReference type="AlphaFoldDB" id="A2ENP3"/>
<dbReference type="EMBL" id="DS113441">
    <property type="protein sequence ID" value="EAY05743.1"/>
    <property type="molecule type" value="Genomic_DNA"/>
</dbReference>
<dbReference type="VEuPathDB" id="TrichDB:TVAGG3_0407760"/>
<dbReference type="SMR" id="A2ENP3"/>
<proteinExistence type="predicted"/>
<dbReference type="RefSeq" id="XP_001317966.1">
    <property type="nucleotide sequence ID" value="XM_001317931.1"/>
</dbReference>
<gene>
    <name evidence="1" type="ORF">TVAG_100660</name>
</gene>
<dbReference type="Gene3D" id="3.30.710.10">
    <property type="entry name" value="Potassium Channel Kv1.1, Chain A"/>
    <property type="match status" value="1"/>
</dbReference>
<dbReference type="KEGG" id="tva:4763613"/>